<dbReference type="SUPFAM" id="SSF53187">
    <property type="entry name" value="Zn-dependent exopeptidases"/>
    <property type="match status" value="1"/>
</dbReference>
<dbReference type="EMBL" id="UINC01001524">
    <property type="protein sequence ID" value="SUZ82826.1"/>
    <property type="molecule type" value="Genomic_DNA"/>
</dbReference>
<proteinExistence type="predicted"/>
<reference evidence="1" key="1">
    <citation type="submission" date="2018-05" db="EMBL/GenBank/DDBJ databases">
        <authorList>
            <person name="Lanie J.A."/>
            <person name="Ng W.-L."/>
            <person name="Kazmierczak K.M."/>
            <person name="Andrzejewski T.M."/>
            <person name="Davidsen T.M."/>
            <person name="Wayne K.J."/>
            <person name="Tettelin H."/>
            <person name="Glass J.I."/>
            <person name="Rusch D."/>
            <person name="Podicherti R."/>
            <person name="Tsui H.-C.T."/>
            <person name="Winkler M.E."/>
        </authorList>
    </citation>
    <scope>NUCLEOTIDE SEQUENCE</scope>
</reference>
<dbReference type="Gene3D" id="3.40.630.40">
    <property type="entry name" value="Zn-dependent exopeptidases"/>
    <property type="match status" value="1"/>
</dbReference>
<protein>
    <recommendedName>
        <fullName evidence="2">N-formylglutamate deformylase</fullName>
    </recommendedName>
</protein>
<sequence>MTSNALSLPDTDWNVSRLYQFCKEIDASMIIAKYSRYVVDLNRSDNDELLYKNNITTGICPSNSFDGNDLYKDNKIISATEKQQRIKFYWLPYHNKIKSCLKNIKNHYGYALLWDAHSIQSEIPSLFPGTLPDLNIGTNDQKSCSIDVQNAVISTAEDSPYSVAVNDRFKGGYITRCYGIPEKNQYAIQLELAQSCYMDEHTLDYDIIRAEKLVNTLRKMLLMFANSVD</sequence>
<dbReference type="Pfam" id="PF05013">
    <property type="entry name" value="FGase"/>
    <property type="match status" value="1"/>
</dbReference>
<accession>A0A381QTT4</accession>
<gene>
    <name evidence="1" type="ORF">METZ01_LOCUS35680</name>
</gene>
<dbReference type="AlphaFoldDB" id="A0A381QTT4"/>
<evidence type="ECO:0008006" key="2">
    <source>
        <dbReference type="Google" id="ProtNLM"/>
    </source>
</evidence>
<name>A0A381QTT4_9ZZZZ</name>
<organism evidence="1">
    <name type="scientific">marine metagenome</name>
    <dbReference type="NCBI Taxonomy" id="408172"/>
    <lineage>
        <taxon>unclassified sequences</taxon>
        <taxon>metagenomes</taxon>
        <taxon>ecological metagenomes</taxon>
    </lineage>
</organism>
<dbReference type="InterPro" id="IPR007709">
    <property type="entry name" value="N-FG_amidohydro"/>
</dbReference>
<evidence type="ECO:0000313" key="1">
    <source>
        <dbReference type="EMBL" id="SUZ82826.1"/>
    </source>
</evidence>